<dbReference type="InterPro" id="IPR039371">
    <property type="entry name" value="LeuA_N_DRE-TIM"/>
</dbReference>
<dbReference type="PROSITE" id="PS00815">
    <property type="entry name" value="AIPM_HOMOCIT_SYNTH_1"/>
    <property type="match status" value="1"/>
</dbReference>
<dbReference type="CDD" id="cd07942">
    <property type="entry name" value="DRE_TIM_LeuA"/>
    <property type="match status" value="1"/>
</dbReference>
<accession>A0A158CMR9</accession>
<evidence type="ECO:0000256" key="2">
    <source>
        <dbReference type="ARBA" id="ARBA00009767"/>
    </source>
</evidence>
<evidence type="ECO:0000256" key="5">
    <source>
        <dbReference type="ARBA" id="ARBA00022605"/>
    </source>
</evidence>
<keyword evidence="4 9" id="KW-0432">Leucine biosynthesis</keyword>
<dbReference type="UniPathway" id="UPA00048">
    <property type="reaction ID" value="UER00070"/>
</dbReference>
<dbReference type="RefSeq" id="WP_087047870.1">
    <property type="nucleotide sequence ID" value="NZ_FCOB02000022.1"/>
</dbReference>
<evidence type="ECO:0000256" key="7">
    <source>
        <dbReference type="ARBA" id="ARBA00022723"/>
    </source>
</evidence>
<dbReference type="SUPFAM" id="SSF51569">
    <property type="entry name" value="Aldolase"/>
    <property type="match status" value="1"/>
</dbReference>
<dbReference type="SUPFAM" id="SSF110921">
    <property type="entry name" value="2-isopropylmalate synthase LeuA, allosteric (dimerisation) domain"/>
    <property type="match status" value="1"/>
</dbReference>
<dbReference type="PROSITE" id="PS00816">
    <property type="entry name" value="AIPM_HOMOCIT_SYNTH_2"/>
    <property type="match status" value="1"/>
</dbReference>
<keyword evidence="12" id="KW-1185">Reference proteome</keyword>
<keyword evidence="9" id="KW-0963">Cytoplasm</keyword>
<comment type="caution">
    <text evidence="11">The sequence shown here is derived from an EMBL/GenBank/DDBJ whole genome shotgun (WGS) entry which is preliminary data.</text>
</comment>
<dbReference type="GO" id="GO:0005737">
    <property type="term" value="C:cytoplasm"/>
    <property type="evidence" value="ECO:0007669"/>
    <property type="project" value="UniProtKB-SubCell"/>
</dbReference>
<dbReference type="InterPro" id="IPR002034">
    <property type="entry name" value="AIPM/Hcit_synth_CS"/>
</dbReference>
<dbReference type="Pfam" id="PF22615">
    <property type="entry name" value="IPMS_D2"/>
    <property type="match status" value="1"/>
</dbReference>
<protein>
    <recommendedName>
        <fullName evidence="3 9">2-isopropylmalate synthase</fullName>
        <ecNumber evidence="3 9">2.3.3.13</ecNumber>
    </recommendedName>
    <alternativeName>
        <fullName evidence="9">Alpha-IPM synthase</fullName>
    </alternativeName>
    <alternativeName>
        <fullName evidence="9">Alpha-isopropylmalate synthase</fullName>
    </alternativeName>
</protein>
<evidence type="ECO:0000259" key="10">
    <source>
        <dbReference type="PROSITE" id="PS50991"/>
    </source>
</evidence>
<dbReference type="InterPro" id="IPR005668">
    <property type="entry name" value="IPM_Synthase"/>
</dbReference>
<dbReference type="GO" id="GO:0003852">
    <property type="term" value="F:2-isopropylmalate synthase activity"/>
    <property type="evidence" value="ECO:0007669"/>
    <property type="project" value="UniProtKB-UniRule"/>
</dbReference>
<comment type="pathway">
    <text evidence="9">Amino-acid biosynthesis; L-leucine biosynthesis; L-leucine from 3-methyl-2-oxobutanoate: step 1/4.</text>
</comment>
<keyword evidence="6 9" id="KW-0808">Transferase</keyword>
<dbReference type="EC" id="2.3.3.13" evidence="3 9"/>
<organism evidence="11 12">
    <name type="scientific">Caballeronia ptereochthonis</name>
    <dbReference type="NCBI Taxonomy" id="1777144"/>
    <lineage>
        <taxon>Bacteria</taxon>
        <taxon>Pseudomonadati</taxon>
        <taxon>Pseudomonadota</taxon>
        <taxon>Betaproteobacteria</taxon>
        <taxon>Burkholderiales</taxon>
        <taxon>Burkholderiaceae</taxon>
        <taxon>Caballeronia</taxon>
    </lineage>
</organism>
<keyword evidence="9" id="KW-0460">Magnesium</keyword>
<comment type="function">
    <text evidence="9">Catalyzes the condensation of the acetyl group of acetyl-CoA with 3-methyl-2-oxobutanoate (2-ketoisovalerate) to form 3-carboxy-3-hydroxy-4-methylpentanoate (2-isopropylmalate).</text>
</comment>
<dbReference type="Gene3D" id="3.30.160.270">
    <property type="match status" value="1"/>
</dbReference>
<dbReference type="GO" id="GO:0009098">
    <property type="term" value="P:L-leucine biosynthetic process"/>
    <property type="evidence" value="ECO:0007669"/>
    <property type="project" value="UniProtKB-UniRule"/>
</dbReference>
<dbReference type="NCBIfam" id="NF002991">
    <property type="entry name" value="PRK03739.1"/>
    <property type="match status" value="1"/>
</dbReference>
<keyword evidence="7 9" id="KW-0479">Metal-binding</keyword>
<keyword evidence="8 9" id="KW-0100">Branched-chain amino acid biosynthesis</keyword>
<feature type="binding site" evidence="9">
    <location>
        <position position="40"/>
    </location>
    <ligand>
        <name>Mg(2+)</name>
        <dbReference type="ChEBI" id="CHEBI:18420"/>
    </ligand>
</feature>
<dbReference type="STRING" id="1777144.AWB83_04493"/>
<keyword evidence="5 9" id="KW-0028">Amino-acid biosynthesis</keyword>
<feature type="binding site" evidence="9">
    <location>
        <position position="246"/>
    </location>
    <ligand>
        <name>Mg(2+)</name>
        <dbReference type="ChEBI" id="CHEBI:18420"/>
    </ligand>
</feature>
<feature type="binding site" evidence="9">
    <location>
        <position position="280"/>
    </location>
    <ligand>
        <name>Mg(2+)</name>
        <dbReference type="ChEBI" id="CHEBI:18420"/>
    </ligand>
</feature>
<comment type="subunit">
    <text evidence="9">Homodimer.</text>
</comment>
<dbReference type="Proteomes" id="UP000054978">
    <property type="component" value="Unassembled WGS sequence"/>
</dbReference>
<feature type="binding site" evidence="9">
    <location>
        <position position="244"/>
    </location>
    <ligand>
        <name>Mg(2+)</name>
        <dbReference type="ChEBI" id="CHEBI:18420"/>
    </ligand>
</feature>
<dbReference type="PANTHER" id="PTHR46911:SF1">
    <property type="entry name" value="2-ISOPROPYLMALATE SYNTHASE"/>
    <property type="match status" value="1"/>
</dbReference>
<dbReference type="GO" id="GO:0003985">
    <property type="term" value="F:acetyl-CoA C-acetyltransferase activity"/>
    <property type="evidence" value="ECO:0007669"/>
    <property type="project" value="UniProtKB-UniRule"/>
</dbReference>
<comment type="subcellular location">
    <subcellularLocation>
        <location evidence="9">Cytoplasm</location>
    </subcellularLocation>
</comment>
<name>A0A158CMR9_9BURK</name>
<evidence type="ECO:0000256" key="8">
    <source>
        <dbReference type="ARBA" id="ARBA00023304"/>
    </source>
</evidence>
<dbReference type="EMBL" id="FCOB02000022">
    <property type="protein sequence ID" value="SAK83570.1"/>
    <property type="molecule type" value="Genomic_DNA"/>
</dbReference>
<comment type="catalytic activity">
    <reaction evidence="1 9">
        <text>3-methyl-2-oxobutanoate + acetyl-CoA + H2O = (2S)-2-isopropylmalate + CoA + H(+)</text>
        <dbReference type="Rhea" id="RHEA:21524"/>
        <dbReference type="ChEBI" id="CHEBI:1178"/>
        <dbReference type="ChEBI" id="CHEBI:11851"/>
        <dbReference type="ChEBI" id="CHEBI:15377"/>
        <dbReference type="ChEBI" id="CHEBI:15378"/>
        <dbReference type="ChEBI" id="CHEBI:57287"/>
        <dbReference type="ChEBI" id="CHEBI:57288"/>
        <dbReference type="EC" id="2.3.3.13"/>
    </reaction>
</comment>
<feature type="region of interest" description="Regulatory domain" evidence="9">
    <location>
        <begin position="437"/>
        <end position="551"/>
    </location>
</feature>
<evidence type="ECO:0000313" key="11">
    <source>
        <dbReference type="EMBL" id="SAK83570.1"/>
    </source>
</evidence>
<dbReference type="InterPro" id="IPR036230">
    <property type="entry name" value="LeuA_allosteric_dom_sf"/>
</dbReference>
<reference evidence="11" key="1">
    <citation type="submission" date="2016-01" db="EMBL/GenBank/DDBJ databases">
        <authorList>
            <person name="Peeters C."/>
        </authorList>
    </citation>
    <scope>NUCLEOTIDE SEQUENCE [LARGE SCALE GENOMIC DNA]</scope>
    <source>
        <strain evidence="11">LMG 29326</strain>
    </source>
</reference>
<sequence>MMPNPAEKYRPFPQVRLNGRRWPNRTIEKAPIWMSTDLRDGNQSLIEPMSIAAKLEFFDMLVATGFKEIEVGFPSASQTDFDFVRKLIDEKRIPDDVTIEVLVQSRRELIERTFEAVVGARKVIVHLYNAIAPSFRRIVFNQSKEEVKALAVEGTRVIKECAAARPETHWIYQYSPETFSMTELPFAREVCDAVAQMWRPTPDHKMIVNLPATVEAAMPNVFADHVEWMDRNMGYRDSIILSVHPHNDRGTAVAAAELAVLAGAERVEGCLFGNGERTGNVDLVTLALNLYTQGIDPGLDFSDIDAVRRVVERCNQIPVHPRHPYAGDLVFTAFSGSHQDAIRKGFAQRVPGAVWEVPYLPIDPADLGRSYDAVIRVNSQSGKGGATYLLERGLGFTPPRRVQIEFSHAVQALADASGEEISGEAICALFKREYFDAGGPVSRVDASTLSVLGRRVAVTPASSAESGDIWAQAVAAALGVDANVNWFETAVTAGGDTAAFVGCRVGDGPTRFGVAVHANPALAVADAVVSAVNRSKRVAQEERQDETMEAA</sequence>
<dbReference type="Gene3D" id="3.20.20.70">
    <property type="entry name" value="Aldolase class I"/>
    <property type="match status" value="1"/>
</dbReference>
<dbReference type="OrthoDB" id="9803573at2"/>
<dbReference type="InterPro" id="IPR013785">
    <property type="entry name" value="Aldolase_TIM"/>
</dbReference>
<dbReference type="SUPFAM" id="SSF89000">
    <property type="entry name" value="post-HMGL domain-like"/>
    <property type="match status" value="1"/>
</dbReference>
<dbReference type="InterPro" id="IPR054692">
    <property type="entry name" value="LeuA-like_post-cat"/>
</dbReference>
<evidence type="ECO:0000256" key="1">
    <source>
        <dbReference type="ARBA" id="ARBA00000064"/>
    </source>
</evidence>
<comment type="cofactor">
    <cofactor evidence="9">
        <name>Mg(2+)</name>
        <dbReference type="ChEBI" id="CHEBI:18420"/>
    </cofactor>
</comment>
<feature type="domain" description="Pyruvate carboxyltransferase" evidence="10">
    <location>
        <begin position="31"/>
        <end position="305"/>
    </location>
</feature>
<evidence type="ECO:0000313" key="12">
    <source>
        <dbReference type="Proteomes" id="UP000054978"/>
    </source>
</evidence>
<dbReference type="GO" id="GO:0000287">
    <property type="term" value="F:magnesium ion binding"/>
    <property type="evidence" value="ECO:0007669"/>
    <property type="project" value="UniProtKB-UniRule"/>
</dbReference>
<evidence type="ECO:0000256" key="9">
    <source>
        <dbReference type="HAMAP-Rule" id="MF_00572"/>
    </source>
</evidence>
<evidence type="ECO:0000256" key="6">
    <source>
        <dbReference type="ARBA" id="ARBA00022679"/>
    </source>
</evidence>
<dbReference type="AlphaFoldDB" id="A0A158CMR9"/>
<dbReference type="PANTHER" id="PTHR46911">
    <property type="match status" value="1"/>
</dbReference>
<dbReference type="PROSITE" id="PS50991">
    <property type="entry name" value="PYR_CT"/>
    <property type="match status" value="1"/>
</dbReference>
<dbReference type="NCBIfam" id="TIGR00970">
    <property type="entry name" value="leuA_yeast"/>
    <property type="match status" value="1"/>
</dbReference>
<dbReference type="HAMAP" id="MF_00572">
    <property type="entry name" value="LeuA_type2"/>
    <property type="match status" value="1"/>
</dbReference>
<evidence type="ECO:0000256" key="4">
    <source>
        <dbReference type="ARBA" id="ARBA00022430"/>
    </source>
</evidence>
<dbReference type="NCBIfam" id="NF011420">
    <property type="entry name" value="PRK14847.1"/>
    <property type="match status" value="1"/>
</dbReference>
<gene>
    <name evidence="9" type="primary">leuA</name>
    <name evidence="11" type="ORF">AWB83_04493</name>
</gene>
<dbReference type="Pfam" id="PF00682">
    <property type="entry name" value="HMGL-like"/>
    <property type="match status" value="1"/>
</dbReference>
<proteinExistence type="inferred from homology"/>
<dbReference type="InterPro" id="IPR000891">
    <property type="entry name" value="PYR_CT"/>
</dbReference>
<comment type="similarity">
    <text evidence="2 9">Belongs to the alpha-IPM synthase/homocitrate synthase family. LeuA type 2 subfamily.</text>
</comment>
<evidence type="ECO:0000256" key="3">
    <source>
        <dbReference type="ARBA" id="ARBA00012973"/>
    </source>
</evidence>